<dbReference type="InterPro" id="IPR029058">
    <property type="entry name" value="AB_hydrolase_fold"/>
</dbReference>
<organism evidence="9 10">
    <name type="scientific">Acrobeloides nanus</name>
    <dbReference type="NCBI Taxonomy" id="290746"/>
    <lineage>
        <taxon>Eukaryota</taxon>
        <taxon>Metazoa</taxon>
        <taxon>Ecdysozoa</taxon>
        <taxon>Nematoda</taxon>
        <taxon>Chromadorea</taxon>
        <taxon>Rhabditida</taxon>
        <taxon>Tylenchina</taxon>
        <taxon>Cephalobomorpha</taxon>
        <taxon>Cephaloboidea</taxon>
        <taxon>Cephalobidae</taxon>
        <taxon>Acrobeloides</taxon>
    </lineage>
</organism>
<dbReference type="GO" id="GO:0005789">
    <property type="term" value="C:endoplasmic reticulum membrane"/>
    <property type="evidence" value="ECO:0007669"/>
    <property type="project" value="UniProtKB-SubCell"/>
</dbReference>
<reference evidence="10" key="1">
    <citation type="submission" date="2022-11" db="UniProtKB">
        <authorList>
            <consortium name="WormBaseParasite"/>
        </authorList>
    </citation>
    <scope>IDENTIFICATION</scope>
</reference>
<sequence>MDSIEIYGNHQDFMLTLDVPKTGYYGTGSPKPDDNTIHPFKIEVPEADLENLRDRLKNARIGHKQLEDVHDFEYGFNLKTLEEYRDYWLNEYDWRKQEKLLNSFNHFTTQIEGLKIHFIHQHPPEGKYKKVIPLLIVHGWPGNVFEFYKIIPKLTDPNANGVDSDIAFSVVAPSIPGFGWSEQPQKSGMPRKKIIQKFLGFNQVVTGRVFHKLMTERLGYSKFMAQGGDWGASVVSNLAKMFPESVYGVHLNMILMVLNLKLKNILLHILGSYFPSYLFSDPEFANFSYKKSLFAFIKETGYMHIQATKPDTVGVSLNDSPLGLLAYIVEKFSTWTNTSFRNETDGGLERKFTKDELITIIMIYWLNQNIVSSQRYYKEFWTASPEYMQVVGQYLSVPTGFAHSKYEFFGPNATPREIAKLQCNIQQYTLLKDGGHFAAFEIPEELAKDVFKFTRKVVP</sequence>
<dbReference type="InterPro" id="IPR000639">
    <property type="entry name" value="Epox_hydrolase-like"/>
</dbReference>
<evidence type="ECO:0000313" key="10">
    <source>
        <dbReference type="WBParaSite" id="ACRNAN_scaffold754.g23220.t1"/>
    </source>
</evidence>
<evidence type="ECO:0000256" key="2">
    <source>
        <dbReference type="ARBA" id="ARBA00004111"/>
    </source>
</evidence>
<keyword evidence="6" id="KW-0256">Endoplasmic reticulum</keyword>
<comment type="similarity">
    <text evidence="3 6">Belongs to the peptidase S33 family.</text>
</comment>
<evidence type="ECO:0000256" key="4">
    <source>
        <dbReference type="ARBA" id="ARBA00022797"/>
    </source>
</evidence>
<dbReference type="AlphaFoldDB" id="A0A914EFS2"/>
<feature type="active site" description="Proton acceptor" evidence="7">
    <location>
        <position position="436"/>
    </location>
</feature>
<dbReference type="WBParaSite" id="ACRNAN_scaffold754.g23220.t1">
    <property type="protein sequence ID" value="ACRNAN_scaffold754.g23220.t1"/>
    <property type="gene ID" value="ACRNAN_scaffold754.g23220"/>
</dbReference>
<evidence type="ECO:0000256" key="5">
    <source>
        <dbReference type="ARBA" id="ARBA00022801"/>
    </source>
</evidence>
<dbReference type="SUPFAM" id="SSF53474">
    <property type="entry name" value="alpha/beta-Hydrolases"/>
    <property type="match status" value="1"/>
</dbReference>
<evidence type="ECO:0000256" key="7">
    <source>
        <dbReference type="PIRSR" id="PIRSR001112-1"/>
    </source>
</evidence>
<feature type="active site" description="Proton donor" evidence="7">
    <location>
        <position position="377"/>
    </location>
</feature>
<evidence type="ECO:0000313" key="9">
    <source>
        <dbReference type="Proteomes" id="UP000887540"/>
    </source>
</evidence>
<keyword evidence="5 6" id="KW-0378">Hydrolase</keyword>
<dbReference type="Pfam" id="PF06441">
    <property type="entry name" value="EHN"/>
    <property type="match status" value="1"/>
</dbReference>
<evidence type="ECO:0000259" key="8">
    <source>
        <dbReference type="Pfam" id="PF06441"/>
    </source>
</evidence>
<dbReference type="Gene3D" id="3.40.50.1820">
    <property type="entry name" value="alpha/beta hydrolase"/>
    <property type="match status" value="1"/>
</dbReference>
<feature type="active site" description="Nucleophile" evidence="7">
    <location>
        <position position="229"/>
    </location>
</feature>
<comment type="catalytic activity">
    <reaction evidence="1 6">
        <text>1-(4-methoxyphenyl)-N-methyl-N-[(3-methyloxetan-3-yl)methyl]methanamine + H2O = 2-{[(4-methoxybenzyl)(methyl)amino]methyl}-2-methylpropane-1,3-diol</text>
        <dbReference type="Rhea" id="RHEA:55764"/>
        <dbReference type="ChEBI" id="CHEBI:15377"/>
        <dbReference type="ChEBI" id="CHEBI:139161"/>
        <dbReference type="ChEBI" id="CHEBI:139164"/>
        <dbReference type="EC" id="3.3.2.9"/>
    </reaction>
</comment>
<proteinExistence type="inferred from homology"/>
<dbReference type="InterPro" id="IPR010497">
    <property type="entry name" value="Epoxide_hydro_N"/>
</dbReference>
<accession>A0A914EFS2</accession>
<comment type="catalytic activity">
    <reaction evidence="6">
        <text>cis-stilbene oxide + H2O = (1R,2R)-hydrobenzoin</text>
        <dbReference type="Rhea" id="RHEA:23900"/>
        <dbReference type="ChEBI" id="CHEBI:15377"/>
        <dbReference type="ChEBI" id="CHEBI:50004"/>
        <dbReference type="ChEBI" id="CHEBI:50014"/>
        <dbReference type="EC" id="3.3.2.9"/>
    </reaction>
</comment>
<keyword evidence="9" id="KW-1185">Reference proteome</keyword>
<dbReference type="PANTHER" id="PTHR21661">
    <property type="entry name" value="EPOXIDE HYDROLASE 1-RELATED"/>
    <property type="match status" value="1"/>
</dbReference>
<evidence type="ECO:0000256" key="3">
    <source>
        <dbReference type="ARBA" id="ARBA00010088"/>
    </source>
</evidence>
<evidence type="ECO:0000256" key="6">
    <source>
        <dbReference type="PIRNR" id="PIRNR001112"/>
    </source>
</evidence>
<comment type="subcellular location">
    <subcellularLocation>
        <location evidence="6">Endoplasmic reticulum membrane</location>
    </subcellularLocation>
    <subcellularLocation>
        <location evidence="2">Microsome membrane</location>
        <topology evidence="2">Single-pass membrane protein</topology>
    </subcellularLocation>
</comment>
<name>A0A914EFS2_9BILA</name>
<feature type="domain" description="Epoxide hydrolase N-terminal" evidence="8">
    <location>
        <begin position="37"/>
        <end position="147"/>
    </location>
</feature>
<dbReference type="GO" id="GO:0097176">
    <property type="term" value="P:epoxide metabolic process"/>
    <property type="evidence" value="ECO:0007669"/>
    <property type="project" value="TreeGrafter"/>
</dbReference>
<keyword evidence="4 6" id="KW-0058">Aromatic hydrocarbons catabolism</keyword>
<dbReference type="Proteomes" id="UP000887540">
    <property type="component" value="Unplaced"/>
</dbReference>
<dbReference type="PIRSF" id="PIRSF001112">
    <property type="entry name" value="Epoxide_hydrolase"/>
    <property type="match status" value="1"/>
</dbReference>
<dbReference type="PANTHER" id="PTHR21661:SF35">
    <property type="entry name" value="EPOXIDE HYDROLASE"/>
    <property type="match status" value="1"/>
</dbReference>
<dbReference type="PRINTS" id="PR00412">
    <property type="entry name" value="EPOXHYDRLASE"/>
</dbReference>
<keyword evidence="6" id="KW-0472">Membrane</keyword>
<dbReference type="EC" id="3.3.2.9" evidence="6"/>
<dbReference type="InterPro" id="IPR016292">
    <property type="entry name" value="Epoxide_hydrolase"/>
</dbReference>
<evidence type="ECO:0000256" key="1">
    <source>
        <dbReference type="ARBA" id="ARBA00000221"/>
    </source>
</evidence>
<dbReference type="GO" id="GO:0033961">
    <property type="term" value="F:cis-stilbene-oxide hydrolase activity"/>
    <property type="evidence" value="ECO:0007669"/>
    <property type="project" value="UniProtKB-UniRule"/>
</dbReference>
<protein>
    <recommendedName>
        <fullName evidence="6">Epoxide hydrolase</fullName>
        <ecNumber evidence="6">3.3.2.9</ecNumber>
    </recommendedName>
</protein>